<dbReference type="InterPro" id="IPR001841">
    <property type="entry name" value="Znf_RING"/>
</dbReference>
<feature type="region of interest" description="Disordered" evidence="3">
    <location>
        <begin position="1155"/>
        <end position="1202"/>
    </location>
</feature>
<feature type="compositionally biased region" description="Low complexity" evidence="3">
    <location>
        <begin position="121"/>
        <end position="136"/>
    </location>
</feature>
<keyword evidence="2" id="KW-0694">RNA-binding</keyword>
<evidence type="ECO:0000259" key="4">
    <source>
        <dbReference type="PROSITE" id="PS50089"/>
    </source>
</evidence>
<dbReference type="InterPro" id="IPR000504">
    <property type="entry name" value="RRM_dom"/>
</dbReference>
<gene>
    <name evidence="6" type="ORF">BGZ95_003689</name>
</gene>
<dbReference type="Proteomes" id="UP001194580">
    <property type="component" value="Unassembled WGS sequence"/>
</dbReference>
<evidence type="ECO:0000256" key="3">
    <source>
        <dbReference type="SAM" id="MobiDB-lite"/>
    </source>
</evidence>
<feature type="domain" description="RING-type" evidence="4">
    <location>
        <begin position="338"/>
        <end position="384"/>
    </location>
</feature>
<feature type="compositionally biased region" description="Polar residues" evidence="3">
    <location>
        <begin position="14"/>
        <end position="29"/>
    </location>
</feature>
<dbReference type="SUPFAM" id="SSF54928">
    <property type="entry name" value="RNA-binding domain, RBD"/>
    <property type="match status" value="1"/>
</dbReference>
<dbReference type="CDD" id="cd12254">
    <property type="entry name" value="RRM_hnRNPH_ESRPs_RBM12_like"/>
    <property type="match status" value="1"/>
</dbReference>
<feature type="compositionally biased region" description="Basic and acidic residues" evidence="3">
    <location>
        <begin position="102"/>
        <end position="120"/>
    </location>
</feature>
<feature type="region of interest" description="Disordered" evidence="3">
    <location>
        <begin position="1"/>
        <end position="38"/>
    </location>
</feature>
<feature type="compositionally biased region" description="Low complexity" evidence="3">
    <location>
        <begin position="143"/>
        <end position="162"/>
    </location>
</feature>
<evidence type="ECO:0000313" key="7">
    <source>
        <dbReference type="Proteomes" id="UP001194580"/>
    </source>
</evidence>
<evidence type="ECO:0000313" key="6">
    <source>
        <dbReference type="EMBL" id="KAG0263923.1"/>
    </source>
</evidence>
<dbReference type="Gene3D" id="3.30.70.330">
    <property type="match status" value="1"/>
</dbReference>
<feature type="region of interest" description="Disordered" evidence="3">
    <location>
        <begin position="1086"/>
        <end position="1116"/>
    </location>
</feature>
<feature type="region of interest" description="Disordered" evidence="3">
    <location>
        <begin position="225"/>
        <end position="310"/>
    </location>
</feature>
<comment type="caution">
    <text evidence="6">The sequence shown here is derived from an EMBL/GenBank/DDBJ whole genome shotgun (WGS) entry which is preliminary data.</text>
</comment>
<dbReference type="PROSITE" id="PS50102">
    <property type="entry name" value="RRM"/>
    <property type="match status" value="1"/>
</dbReference>
<feature type="compositionally biased region" description="Low complexity" evidence="3">
    <location>
        <begin position="1335"/>
        <end position="1355"/>
    </location>
</feature>
<reference evidence="6" key="1">
    <citation type="journal article" date="2020" name="Fungal Divers.">
        <title>Resolving the Mortierellaceae phylogeny through synthesis of multi-gene phylogenetics and phylogenomics.</title>
        <authorList>
            <person name="Vandepol N."/>
            <person name="Liber J."/>
            <person name="Desiro A."/>
            <person name="Na H."/>
            <person name="Kennedy M."/>
            <person name="Barry K."/>
            <person name="Grigoriev I.V."/>
            <person name="Miller A.N."/>
            <person name="O'Donnell K."/>
            <person name="Stajich J.E."/>
            <person name="Bonito G."/>
        </authorList>
    </citation>
    <scope>NUCLEOTIDE SEQUENCE</scope>
    <source>
        <strain evidence="6">NRRL 28262</strain>
    </source>
</reference>
<evidence type="ECO:0008006" key="8">
    <source>
        <dbReference type="Google" id="ProtNLM"/>
    </source>
</evidence>
<accession>A0AAD4H179</accession>
<sequence>MGYDSLSFPVPASAITSQTEGESGRTNNTDWEKDLSGSGSLATIHDDLAFLTERGSDHNLTLHLFSQRQHQQLPPSLASSRRNSRVLPNPIQPPVISHARKQSTDDLMFKEQDQSQDKSTHPFSASTSSTTFSDVSIPEDDSPTASSSISSFSNTSNQSSAIQHGGFVPGYDPWAAKSDKMGTGGASCASSGLDIQSQRRKSESVLLDLSTSNLDYLTMRSIQQQSDSLNAPPGPSMPSCMADRSISSTNSGPSGGSSLSLSFTGSRGLGMRSGSTSYEPHSLSPMESRESGITGADTRAPGHHLNSTQPALHPHFETALSSESGSNQLHDSATREMCGLCGVQLAIVPLGSCGHRVCNVCHRHEKHRSLRLFQNASPPCPFCTHGVTPALQSMSSGNQAVPSPDVTKQGRHYSFPHMHQQLYAGQQAPQQAHQQRQQRQKQIFPSRGPYDCTSSDDMSDGYPLNRHYHQTFPIYGVAHATALLRTNSLQLDNASALSSGNPIASGPATHAGNFAGATGPTEHFVHNMGNATHQKPPPGFFPLQASTLGGQSSQRQHHSQKQGLNHYAPNFQPAGISTAQQYPDSGNMAVMGRPGMVSPPTGTWREGCPGMVDYTSQEYVYQQQPPMPLQYMQQRRGSQQHAMLPPAVGHAPHGFPFYGHTIGNLAGPGMTSNAPSATLTFPILPDLPPAVPPTRPRTEAIQWAVVRVTNIPWDVSLQDMLGFFAGFPYPPDYLLAQNVHILMDRTSGKTFNSAFVELALTTPQAGMVAQARNQRVLKGRQVSVELSSQDELLRSVFPKWTGDFASGEPFVPGERILNQNATEEAENDCLPLAPWCLDSTKQVQPTPTPPFVTRDEINALLVICRNYKLHFSRKCAERPFENILSILAKYPWHQSHRVLPLHRDHIFELLKLSIESLRMHLSKEYNTIHPTLLTRMVRCAVLTPAFTERQKNMVLVVAGVTCPEDIVGWMAPPAPAETASSPQNSSNDEMDVDSEDAGRKSEDSVDPSVNPSNAKEYSEVKSIEEAIEGLAISDPSAESITASDPVVEIFNEMASQQSTSSAIEPKGEKSSATVTTWAAVVAPSAKSAGHIEMGSNESTPTATPAPPSSDTSLKFGGRSLTLTPSYAAAVVQTVSGDVTPKALAQTFPHPYGNLALSSNESGSPSSPTSIGSLLAPPDSNAWKSLDSHKRHNSGRSISISPTPNSCLLAPFHTPFRPLRPHLLQSRPSRPSNNEIHEKETVPPAALITNTRHHRGGSLPKLAIPGSTGETIGSSSTASSVSPLAGTPYSISPVSTASAAPGEKPTSESILNAIKTITQSTPRLAKSGSANQMPMSASASGSLLSSTASTTGQTSGNIGGLGLGHKQQRREGGETL</sequence>
<feature type="region of interest" description="Disordered" evidence="3">
    <location>
        <begin position="424"/>
        <end position="458"/>
    </location>
</feature>
<feature type="region of interest" description="Disordered" evidence="3">
    <location>
        <begin position="178"/>
        <end position="200"/>
    </location>
</feature>
<feature type="compositionally biased region" description="Polar residues" evidence="3">
    <location>
        <begin position="1322"/>
        <end position="1334"/>
    </location>
</feature>
<feature type="region of interest" description="Disordered" evidence="3">
    <location>
        <begin position="1322"/>
        <end position="1375"/>
    </location>
</feature>
<feature type="region of interest" description="Disordered" evidence="3">
    <location>
        <begin position="1218"/>
        <end position="1284"/>
    </location>
</feature>
<keyword evidence="1" id="KW-0862">Zinc</keyword>
<keyword evidence="7" id="KW-1185">Reference proteome</keyword>
<organism evidence="6 7">
    <name type="scientific">Linnemannia exigua</name>
    <dbReference type="NCBI Taxonomy" id="604196"/>
    <lineage>
        <taxon>Eukaryota</taxon>
        <taxon>Fungi</taxon>
        <taxon>Fungi incertae sedis</taxon>
        <taxon>Mucoromycota</taxon>
        <taxon>Mortierellomycotina</taxon>
        <taxon>Mortierellomycetes</taxon>
        <taxon>Mortierellales</taxon>
        <taxon>Mortierellaceae</taxon>
        <taxon>Linnemannia</taxon>
    </lineage>
</organism>
<dbReference type="PROSITE" id="PS50089">
    <property type="entry name" value="ZF_RING_2"/>
    <property type="match status" value="1"/>
</dbReference>
<feature type="domain" description="RRM" evidence="5">
    <location>
        <begin position="704"/>
        <end position="789"/>
    </location>
</feature>
<dbReference type="GO" id="GO:0003723">
    <property type="term" value="F:RNA binding"/>
    <property type="evidence" value="ECO:0007669"/>
    <property type="project" value="UniProtKB-UniRule"/>
</dbReference>
<dbReference type="GO" id="GO:0008270">
    <property type="term" value="F:zinc ion binding"/>
    <property type="evidence" value="ECO:0007669"/>
    <property type="project" value="UniProtKB-KW"/>
</dbReference>
<evidence type="ECO:0000256" key="2">
    <source>
        <dbReference type="PROSITE-ProRule" id="PRU00176"/>
    </source>
</evidence>
<keyword evidence="1" id="KW-0863">Zinc-finger</keyword>
<protein>
    <recommendedName>
        <fullName evidence="8">RING-type domain-containing protein</fullName>
    </recommendedName>
</protein>
<feature type="compositionally biased region" description="Low complexity" evidence="3">
    <location>
        <begin position="1155"/>
        <end position="1174"/>
    </location>
</feature>
<evidence type="ECO:0000259" key="5">
    <source>
        <dbReference type="PROSITE" id="PS50102"/>
    </source>
</evidence>
<evidence type="ECO:0000256" key="1">
    <source>
        <dbReference type="PROSITE-ProRule" id="PRU00175"/>
    </source>
</evidence>
<feature type="compositionally biased region" description="Low complexity" evidence="3">
    <location>
        <begin position="424"/>
        <end position="442"/>
    </location>
</feature>
<feature type="compositionally biased region" description="Low complexity" evidence="3">
    <location>
        <begin position="1098"/>
        <end position="1112"/>
    </location>
</feature>
<feature type="compositionally biased region" description="Low complexity" evidence="3">
    <location>
        <begin position="245"/>
        <end position="270"/>
    </location>
</feature>
<proteinExistence type="predicted"/>
<keyword evidence="1" id="KW-0479">Metal-binding</keyword>
<name>A0AAD4H179_9FUNG</name>
<dbReference type="EMBL" id="JAAAIL010001858">
    <property type="protein sequence ID" value="KAG0263923.1"/>
    <property type="molecule type" value="Genomic_DNA"/>
</dbReference>
<dbReference type="InterPro" id="IPR035979">
    <property type="entry name" value="RBD_domain_sf"/>
</dbReference>
<feature type="compositionally biased region" description="Low complexity" evidence="3">
    <location>
        <begin position="1265"/>
        <end position="1281"/>
    </location>
</feature>
<dbReference type="InterPro" id="IPR012677">
    <property type="entry name" value="Nucleotide-bd_a/b_plait_sf"/>
</dbReference>
<feature type="compositionally biased region" description="Polar residues" evidence="3">
    <location>
        <begin position="70"/>
        <end position="81"/>
    </location>
</feature>
<feature type="region of interest" description="Disordered" evidence="3">
    <location>
        <begin position="973"/>
        <end position="1019"/>
    </location>
</feature>
<feature type="region of interest" description="Disordered" evidence="3">
    <location>
        <begin position="70"/>
        <end position="165"/>
    </location>
</feature>